<keyword evidence="6" id="KW-0472">Membrane</keyword>
<sequence length="230" mass="24379">MATAAMAGSTGFVGSHILSQLITHPAFTSVYAFARRNPPNPSESSKLHPITSTDNTTWPASYPRSTAPKIFFSALGTTRANAGGLEEQRKLDVDLNLALAQAANDAGADTYVLISSAGASSSSRFPYNAMKGELEDKVQALGFKHTVILRPGLIMGNRKESRPAEGVIRGIAGALKMVSPVLTNFWGQDATTIARSAIVAGVMCLEGKREDGVWILAQSDIVKMGAEELK</sequence>
<feature type="domain" description="NAD-dependent epimerase/dehydratase" evidence="8">
    <location>
        <begin position="6"/>
        <end position="169"/>
    </location>
</feature>
<gene>
    <name evidence="9" type="ORF">PDIGIT_LOCUS4665</name>
</gene>
<dbReference type="PANTHER" id="PTHR14097">
    <property type="entry name" value="OXIDOREDUCTASE HTATIP2"/>
    <property type="match status" value="1"/>
</dbReference>
<dbReference type="OrthoDB" id="430436at2759"/>
<accession>A0A9W4U8R0</accession>
<evidence type="ECO:0000256" key="6">
    <source>
        <dbReference type="ARBA" id="ARBA00023136"/>
    </source>
</evidence>
<dbReference type="EMBL" id="CAOQHR010000003">
    <property type="protein sequence ID" value="CAI6331640.1"/>
    <property type="molecule type" value="Genomic_DNA"/>
</dbReference>
<keyword evidence="5" id="KW-0496">Mitochondrion</keyword>
<evidence type="ECO:0000256" key="2">
    <source>
        <dbReference type="ARBA" id="ARBA00006617"/>
    </source>
</evidence>
<dbReference type="PANTHER" id="PTHR14097:SF7">
    <property type="entry name" value="OXIDOREDUCTASE HTATIP2"/>
    <property type="match status" value="1"/>
</dbReference>
<protein>
    <recommendedName>
        <fullName evidence="8">NAD-dependent epimerase/dehydratase domain-containing protein</fullName>
    </recommendedName>
</protein>
<evidence type="ECO:0000313" key="9">
    <source>
        <dbReference type="EMBL" id="CAI6331640.1"/>
    </source>
</evidence>
<reference evidence="9" key="1">
    <citation type="submission" date="2023-01" db="EMBL/GenBank/DDBJ databases">
        <authorList>
            <person name="Van Ghelder C."/>
            <person name="Rancurel C."/>
        </authorList>
    </citation>
    <scope>NUCLEOTIDE SEQUENCE</scope>
    <source>
        <strain evidence="9">CNCM I-4278</strain>
    </source>
</reference>
<evidence type="ECO:0000256" key="5">
    <source>
        <dbReference type="ARBA" id="ARBA00023128"/>
    </source>
</evidence>
<proteinExistence type="inferred from homology"/>
<dbReference type="AlphaFoldDB" id="A0A9W4U8R0"/>
<comment type="caution">
    <text evidence="9">The sequence shown here is derived from an EMBL/GenBank/DDBJ whole genome shotgun (WGS) entry which is preliminary data.</text>
</comment>
<comment type="similarity">
    <text evidence="2">Belongs to the FMP52 family.</text>
</comment>
<dbReference type="FunFam" id="3.40.50.720:FF:000366">
    <property type="entry name" value="Protein FMP52, mitochondrial"/>
    <property type="match status" value="1"/>
</dbReference>
<dbReference type="InterPro" id="IPR036291">
    <property type="entry name" value="NAD(P)-bd_dom_sf"/>
</dbReference>
<evidence type="ECO:0000256" key="7">
    <source>
        <dbReference type="SAM" id="MobiDB-lite"/>
    </source>
</evidence>
<dbReference type="InterPro" id="IPR001509">
    <property type="entry name" value="Epimerase_deHydtase"/>
</dbReference>
<keyword evidence="3" id="KW-1000">Mitochondrion outer membrane</keyword>
<dbReference type="Proteomes" id="UP001152607">
    <property type="component" value="Unassembled WGS sequence"/>
</dbReference>
<keyword evidence="10" id="KW-1185">Reference proteome</keyword>
<feature type="compositionally biased region" description="Polar residues" evidence="7">
    <location>
        <begin position="50"/>
        <end position="59"/>
    </location>
</feature>
<evidence type="ECO:0000259" key="8">
    <source>
        <dbReference type="Pfam" id="PF01370"/>
    </source>
</evidence>
<dbReference type="GO" id="GO:0005741">
    <property type="term" value="C:mitochondrial outer membrane"/>
    <property type="evidence" value="ECO:0007669"/>
    <property type="project" value="UniProtKB-SubCell"/>
</dbReference>
<dbReference type="Gene3D" id="3.40.50.720">
    <property type="entry name" value="NAD(P)-binding Rossmann-like Domain"/>
    <property type="match status" value="1"/>
</dbReference>
<dbReference type="Pfam" id="PF01370">
    <property type="entry name" value="Epimerase"/>
    <property type="match status" value="1"/>
</dbReference>
<evidence type="ECO:0000313" key="10">
    <source>
        <dbReference type="Proteomes" id="UP001152607"/>
    </source>
</evidence>
<feature type="region of interest" description="Disordered" evidence="7">
    <location>
        <begin position="38"/>
        <end position="61"/>
    </location>
</feature>
<comment type="subcellular location">
    <subcellularLocation>
        <location evidence="1">Mitochondrion outer membrane</location>
        <topology evidence="1">Peripheral membrane protein</topology>
    </subcellularLocation>
</comment>
<dbReference type="SUPFAM" id="SSF51735">
    <property type="entry name" value="NAD(P)-binding Rossmann-fold domains"/>
    <property type="match status" value="1"/>
</dbReference>
<dbReference type="GO" id="GO:0051170">
    <property type="term" value="P:import into nucleus"/>
    <property type="evidence" value="ECO:0007669"/>
    <property type="project" value="TreeGrafter"/>
</dbReference>
<evidence type="ECO:0000256" key="3">
    <source>
        <dbReference type="ARBA" id="ARBA00022787"/>
    </source>
</evidence>
<keyword evidence="4" id="KW-0809">Transit peptide</keyword>
<organism evidence="9 10">
    <name type="scientific">Periconia digitata</name>
    <dbReference type="NCBI Taxonomy" id="1303443"/>
    <lineage>
        <taxon>Eukaryota</taxon>
        <taxon>Fungi</taxon>
        <taxon>Dikarya</taxon>
        <taxon>Ascomycota</taxon>
        <taxon>Pezizomycotina</taxon>
        <taxon>Dothideomycetes</taxon>
        <taxon>Pleosporomycetidae</taxon>
        <taxon>Pleosporales</taxon>
        <taxon>Massarineae</taxon>
        <taxon>Periconiaceae</taxon>
        <taxon>Periconia</taxon>
    </lineage>
</organism>
<evidence type="ECO:0000256" key="1">
    <source>
        <dbReference type="ARBA" id="ARBA00004450"/>
    </source>
</evidence>
<evidence type="ECO:0000256" key="4">
    <source>
        <dbReference type="ARBA" id="ARBA00022946"/>
    </source>
</evidence>
<name>A0A9W4U8R0_9PLEO</name>